<dbReference type="AlphaFoldDB" id="A0A8S3YA65"/>
<keyword evidence="2" id="KW-1185">Reference proteome</keyword>
<reference evidence="1" key="1">
    <citation type="submission" date="2021-04" db="EMBL/GenBank/DDBJ databases">
        <authorList>
            <person name="Tunstrom K."/>
        </authorList>
    </citation>
    <scope>NUCLEOTIDE SEQUENCE</scope>
</reference>
<proteinExistence type="predicted"/>
<name>A0A8S3YA65_PARAO</name>
<gene>
    <name evidence="1" type="ORF">PAPOLLO_LOCUS27681</name>
</gene>
<organism evidence="1 2">
    <name type="scientific">Parnassius apollo</name>
    <name type="common">Apollo butterfly</name>
    <name type="synonym">Papilio apollo</name>
    <dbReference type="NCBI Taxonomy" id="110799"/>
    <lineage>
        <taxon>Eukaryota</taxon>
        <taxon>Metazoa</taxon>
        <taxon>Ecdysozoa</taxon>
        <taxon>Arthropoda</taxon>
        <taxon>Hexapoda</taxon>
        <taxon>Insecta</taxon>
        <taxon>Pterygota</taxon>
        <taxon>Neoptera</taxon>
        <taxon>Endopterygota</taxon>
        <taxon>Lepidoptera</taxon>
        <taxon>Glossata</taxon>
        <taxon>Ditrysia</taxon>
        <taxon>Papilionoidea</taxon>
        <taxon>Papilionidae</taxon>
        <taxon>Parnassiinae</taxon>
        <taxon>Parnassini</taxon>
        <taxon>Parnassius</taxon>
        <taxon>Parnassius</taxon>
    </lineage>
</organism>
<accession>A0A8S3YA65</accession>
<evidence type="ECO:0000313" key="2">
    <source>
        <dbReference type="Proteomes" id="UP000691718"/>
    </source>
</evidence>
<evidence type="ECO:0000313" key="1">
    <source>
        <dbReference type="EMBL" id="CAG5058725.1"/>
    </source>
</evidence>
<dbReference type="EMBL" id="CAJQZP010001683">
    <property type="protein sequence ID" value="CAG5058725.1"/>
    <property type="molecule type" value="Genomic_DNA"/>
</dbReference>
<comment type="caution">
    <text evidence="1">The sequence shown here is derived from an EMBL/GenBank/DDBJ whole genome shotgun (WGS) entry which is preliminary data.</text>
</comment>
<dbReference type="OrthoDB" id="6781302at2759"/>
<protein>
    <submittedName>
        <fullName evidence="1">(apollo) hypothetical protein</fullName>
    </submittedName>
</protein>
<dbReference type="Proteomes" id="UP000691718">
    <property type="component" value="Unassembled WGS sequence"/>
</dbReference>
<sequence>MMYENYCEKEPEINVSYEFYRNVVNELKISFTKLGHEECELCEKFSIHNPNTAIRHRNCEECQEYEDHHTRYISARKKYEEDIESQTKQKSTDTIIFAVDLEKVIMLPRMEEFKTVMFCPRLIIFRVLFLSVTKGYMELAKHWESYGTKLLQREKRKT</sequence>